<feature type="non-terminal residue" evidence="3">
    <location>
        <position position="52"/>
    </location>
</feature>
<dbReference type="Proteomes" id="UP000054248">
    <property type="component" value="Unassembled WGS sequence"/>
</dbReference>
<reference evidence="4" key="2">
    <citation type="submission" date="2015-01" db="EMBL/GenBank/DDBJ databases">
        <title>Evolutionary Origins and Diversification of the Mycorrhizal Mutualists.</title>
        <authorList>
            <consortium name="DOE Joint Genome Institute"/>
            <consortium name="Mycorrhizal Genomics Consortium"/>
            <person name="Kohler A."/>
            <person name="Kuo A."/>
            <person name="Nagy L.G."/>
            <person name="Floudas D."/>
            <person name="Copeland A."/>
            <person name="Barry K.W."/>
            <person name="Cichocki N."/>
            <person name="Veneault-Fourrey C."/>
            <person name="LaButti K."/>
            <person name="Lindquist E.A."/>
            <person name="Lipzen A."/>
            <person name="Lundell T."/>
            <person name="Morin E."/>
            <person name="Murat C."/>
            <person name="Riley R."/>
            <person name="Ohm R."/>
            <person name="Sun H."/>
            <person name="Tunlid A."/>
            <person name="Henrissat B."/>
            <person name="Grigoriev I.V."/>
            <person name="Hibbett D.S."/>
            <person name="Martin F."/>
        </authorList>
    </citation>
    <scope>NUCLEOTIDE SEQUENCE [LARGE SCALE GENOMIC DNA]</scope>
    <source>
        <strain evidence="4">MUT 4182</strain>
    </source>
</reference>
<dbReference type="EMBL" id="KN822968">
    <property type="protein sequence ID" value="KIO30838.1"/>
    <property type="molecule type" value="Genomic_DNA"/>
</dbReference>
<keyword evidence="2" id="KW-1133">Transmembrane helix</keyword>
<evidence type="ECO:0000256" key="1">
    <source>
        <dbReference type="SAM" id="MobiDB-lite"/>
    </source>
</evidence>
<evidence type="ECO:0000313" key="4">
    <source>
        <dbReference type="Proteomes" id="UP000054248"/>
    </source>
</evidence>
<reference evidence="3 4" key="1">
    <citation type="submission" date="2014-04" db="EMBL/GenBank/DDBJ databases">
        <authorList>
            <consortium name="DOE Joint Genome Institute"/>
            <person name="Kuo A."/>
            <person name="Girlanda M."/>
            <person name="Perotto S."/>
            <person name="Kohler A."/>
            <person name="Nagy L.G."/>
            <person name="Floudas D."/>
            <person name="Copeland A."/>
            <person name="Barry K.W."/>
            <person name="Cichocki N."/>
            <person name="Veneault-Fourrey C."/>
            <person name="LaButti K."/>
            <person name="Lindquist E.A."/>
            <person name="Lipzen A."/>
            <person name="Lundell T."/>
            <person name="Morin E."/>
            <person name="Murat C."/>
            <person name="Sun H."/>
            <person name="Tunlid A."/>
            <person name="Henrissat B."/>
            <person name="Grigoriev I.V."/>
            <person name="Hibbett D.S."/>
            <person name="Martin F."/>
            <person name="Nordberg H.P."/>
            <person name="Cantor M.N."/>
            <person name="Hua S.X."/>
        </authorList>
    </citation>
    <scope>NUCLEOTIDE SEQUENCE [LARGE SCALE GENOMIC DNA]</scope>
    <source>
        <strain evidence="3 4">MUT 4182</strain>
    </source>
</reference>
<dbReference type="HOGENOM" id="CLU_2910615_0_0_1"/>
<keyword evidence="2" id="KW-0812">Transmembrane</keyword>
<evidence type="ECO:0000313" key="3">
    <source>
        <dbReference type="EMBL" id="KIO30838.1"/>
    </source>
</evidence>
<feature type="region of interest" description="Disordered" evidence="1">
    <location>
        <begin position="13"/>
        <end position="32"/>
    </location>
</feature>
<sequence>MMGISGKKLVVAFPKQGSTPSPSPPSPGWASLPPTTPIAALTVVVIIAVAGD</sequence>
<dbReference type="AlphaFoldDB" id="A0A0C3LAD8"/>
<gene>
    <name evidence="3" type="ORF">M407DRAFT_242065</name>
</gene>
<proteinExistence type="predicted"/>
<accession>A0A0C3LAD8</accession>
<keyword evidence="2" id="KW-0472">Membrane</keyword>
<feature type="transmembrane region" description="Helical" evidence="2">
    <location>
        <begin position="29"/>
        <end position="50"/>
    </location>
</feature>
<protein>
    <submittedName>
        <fullName evidence="3">Uncharacterized protein</fullName>
    </submittedName>
</protein>
<keyword evidence="4" id="KW-1185">Reference proteome</keyword>
<evidence type="ECO:0000256" key="2">
    <source>
        <dbReference type="SAM" id="Phobius"/>
    </source>
</evidence>
<organism evidence="3 4">
    <name type="scientific">Tulasnella calospora MUT 4182</name>
    <dbReference type="NCBI Taxonomy" id="1051891"/>
    <lineage>
        <taxon>Eukaryota</taxon>
        <taxon>Fungi</taxon>
        <taxon>Dikarya</taxon>
        <taxon>Basidiomycota</taxon>
        <taxon>Agaricomycotina</taxon>
        <taxon>Agaricomycetes</taxon>
        <taxon>Cantharellales</taxon>
        <taxon>Tulasnellaceae</taxon>
        <taxon>Tulasnella</taxon>
    </lineage>
</organism>
<name>A0A0C3LAD8_9AGAM</name>